<dbReference type="GO" id="GO:0016301">
    <property type="term" value="F:kinase activity"/>
    <property type="evidence" value="ECO:0007669"/>
    <property type="project" value="UniProtKB-KW"/>
</dbReference>
<dbReference type="AlphaFoldDB" id="A0AAX6FPS5"/>
<comment type="caution">
    <text evidence="2">The sequence shown here is derived from an EMBL/GenBank/DDBJ whole genome shotgun (WGS) entry which is preliminary data.</text>
</comment>
<reference evidence="2" key="1">
    <citation type="journal article" date="2023" name="GigaByte">
        <title>Genome assembly of the bearded iris, Iris pallida Lam.</title>
        <authorList>
            <person name="Bruccoleri R.E."/>
            <person name="Oakeley E.J."/>
            <person name="Faust A.M.E."/>
            <person name="Altorfer M."/>
            <person name="Dessus-Babus S."/>
            <person name="Burckhardt D."/>
            <person name="Oertli M."/>
            <person name="Naumann U."/>
            <person name="Petersen F."/>
            <person name="Wong J."/>
        </authorList>
    </citation>
    <scope>NUCLEOTIDE SEQUENCE</scope>
    <source>
        <strain evidence="2">GSM-AAB239-AS_SAM_17_03QT</strain>
    </source>
</reference>
<dbReference type="Proteomes" id="UP001140949">
    <property type="component" value="Unassembled WGS sequence"/>
</dbReference>
<evidence type="ECO:0000313" key="3">
    <source>
        <dbReference type="Proteomes" id="UP001140949"/>
    </source>
</evidence>
<keyword evidence="1" id="KW-0732">Signal</keyword>
<protein>
    <submittedName>
        <fullName evidence="2">LRR receptor-like serine/threonine-protein kinase</fullName>
    </submittedName>
</protein>
<reference evidence="2" key="2">
    <citation type="submission" date="2023-04" db="EMBL/GenBank/DDBJ databases">
        <authorList>
            <person name="Bruccoleri R.E."/>
            <person name="Oakeley E.J."/>
            <person name="Faust A.-M."/>
            <person name="Dessus-Babus S."/>
            <person name="Altorfer M."/>
            <person name="Burckhardt D."/>
            <person name="Oertli M."/>
            <person name="Naumann U."/>
            <person name="Petersen F."/>
            <person name="Wong J."/>
        </authorList>
    </citation>
    <scope>NUCLEOTIDE SEQUENCE</scope>
    <source>
        <strain evidence="2">GSM-AAB239-AS_SAM_17_03QT</strain>
        <tissue evidence="2">Leaf</tissue>
    </source>
</reference>
<feature type="signal peptide" evidence="1">
    <location>
        <begin position="1"/>
        <end position="23"/>
    </location>
</feature>
<evidence type="ECO:0000256" key="1">
    <source>
        <dbReference type="SAM" id="SignalP"/>
    </source>
</evidence>
<gene>
    <name evidence="2" type="ORF">M6B38_409900</name>
</gene>
<evidence type="ECO:0000313" key="2">
    <source>
        <dbReference type="EMBL" id="KAJ6817931.1"/>
    </source>
</evidence>
<keyword evidence="2" id="KW-0675">Receptor</keyword>
<keyword evidence="2" id="KW-0808">Transferase</keyword>
<name>A0AAX6FPS5_IRIPA</name>
<dbReference type="EMBL" id="JANAVB010027596">
    <property type="protein sequence ID" value="KAJ6817931.1"/>
    <property type="molecule type" value="Genomic_DNA"/>
</dbReference>
<organism evidence="2 3">
    <name type="scientific">Iris pallida</name>
    <name type="common">Sweet iris</name>
    <dbReference type="NCBI Taxonomy" id="29817"/>
    <lineage>
        <taxon>Eukaryota</taxon>
        <taxon>Viridiplantae</taxon>
        <taxon>Streptophyta</taxon>
        <taxon>Embryophyta</taxon>
        <taxon>Tracheophyta</taxon>
        <taxon>Spermatophyta</taxon>
        <taxon>Magnoliopsida</taxon>
        <taxon>Liliopsida</taxon>
        <taxon>Asparagales</taxon>
        <taxon>Iridaceae</taxon>
        <taxon>Iridoideae</taxon>
        <taxon>Irideae</taxon>
        <taxon>Iris</taxon>
    </lineage>
</organism>
<feature type="chain" id="PRO_5043949046" evidence="1">
    <location>
        <begin position="24"/>
        <end position="84"/>
    </location>
</feature>
<sequence length="84" mass="9738">MYILWILIDDFFFFSFLFFVAEGFSGVGPCSDWTVDCTYLFVSDVRVGYEVANLWLEHCWTCCSRVLFPVSDVRVGHQGDDVTF</sequence>
<keyword evidence="3" id="KW-1185">Reference proteome</keyword>
<keyword evidence="2" id="KW-0418">Kinase</keyword>
<accession>A0AAX6FPS5</accession>
<proteinExistence type="predicted"/>